<keyword evidence="1" id="KW-0812">Transmembrane</keyword>
<evidence type="ECO:0000313" key="3">
    <source>
        <dbReference type="Proteomes" id="UP000070501"/>
    </source>
</evidence>
<reference evidence="3" key="1">
    <citation type="submission" date="2016-02" db="EMBL/GenBank/DDBJ databases">
        <title>Draft genome sequence of Microdochium bolleyi, a fungal endophyte of beachgrass.</title>
        <authorList>
            <consortium name="DOE Joint Genome Institute"/>
            <person name="David A.S."/>
            <person name="May G."/>
            <person name="Haridas S."/>
            <person name="Lim J."/>
            <person name="Wang M."/>
            <person name="Labutti K."/>
            <person name="Lipzen A."/>
            <person name="Barry K."/>
            <person name="Grigoriev I.V."/>
        </authorList>
    </citation>
    <scope>NUCLEOTIDE SEQUENCE [LARGE SCALE GENOMIC DNA]</scope>
    <source>
        <strain evidence="3">J235TASD1</strain>
    </source>
</reference>
<accession>A0A136JF66</accession>
<dbReference type="AlphaFoldDB" id="A0A136JF66"/>
<dbReference type="OrthoDB" id="5392974at2759"/>
<protein>
    <submittedName>
        <fullName evidence="2">Uncharacterized protein</fullName>
    </submittedName>
</protein>
<feature type="transmembrane region" description="Helical" evidence="1">
    <location>
        <begin position="96"/>
        <end position="115"/>
    </location>
</feature>
<dbReference type="STRING" id="196109.A0A136JF66"/>
<gene>
    <name evidence="2" type="ORF">Micbo1qcDRAFT_157875</name>
</gene>
<organism evidence="2 3">
    <name type="scientific">Microdochium bolleyi</name>
    <dbReference type="NCBI Taxonomy" id="196109"/>
    <lineage>
        <taxon>Eukaryota</taxon>
        <taxon>Fungi</taxon>
        <taxon>Dikarya</taxon>
        <taxon>Ascomycota</taxon>
        <taxon>Pezizomycotina</taxon>
        <taxon>Sordariomycetes</taxon>
        <taxon>Xylariomycetidae</taxon>
        <taxon>Xylariales</taxon>
        <taxon>Microdochiaceae</taxon>
        <taxon>Microdochium</taxon>
    </lineage>
</organism>
<name>A0A136JF66_9PEZI</name>
<keyword evidence="3" id="KW-1185">Reference proteome</keyword>
<dbReference type="Proteomes" id="UP000070501">
    <property type="component" value="Unassembled WGS sequence"/>
</dbReference>
<evidence type="ECO:0000313" key="2">
    <source>
        <dbReference type="EMBL" id="KXJ95801.1"/>
    </source>
</evidence>
<dbReference type="InParanoid" id="A0A136JF66"/>
<proteinExistence type="predicted"/>
<sequence length="141" mass="15859">MSATTLGNLQLYTTDQYQAVFVEQLEAFTGGIPSIMRSLKDSKHYVSYIQERSRVQASVIASLLSHEDARVNIKLTQASRELAEASEKNSSAMKTIAVMTMLFLPGTFFAALWAVPSLKWNEPKVVQDDFWVYWAFTVPTT</sequence>
<keyword evidence="1" id="KW-0472">Membrane</keyword>
<feature type="non-terminal residue" evidence="2">
    <location>
        <position position="141"/>
    </location>
</feature>
<evidence type="ECO:0000256" key="1">
    <source>
        <dbReference type="SAM" id="Phobius"/>
    </source>
</evidence>
<keyword evidence="1" id="KW-1133">Transmembrane helix</keyword>
<dbReference type="Gene3D" id="1.20.58.340">
    <property type="entry name" value="Magnesium transport protein CorA, transmembrane region"/>
    <property type="match status" value="1"/>
</dbReference>
<dbReference type="EMBL" id="KQ964246">
    <property type="protein sequence ID" value="KXJ95801.1"/>
    <property type="molecule type" value="Genomic_DNA"/>
</dbReference>